<proteinExistence type="evidence at transcript level"/>
<feature type="domain" description="K-box" evidence="7">
    <location>
        <begin position="88"/>
        <end position="180"/>
    </location>
</feature>
<dbReference type="InterPro" id="IPR050142">
    <property type="entry name" value="MADS-box/MEF2_TF"/>
</dbReference>
<dbReference type="GO" id="GO:0046983">
    <property type="term" value="F:protein dimerization activity"/>
    <property type="evidence" value="ECO:0007669"/>
    <property type="project" value="InterPro"/>
</dbReference>
<dbReference type="PROSITE" id="PS51297">
    <property type="entry name" value="K_BOX"/>
    <property type="match status" value="1"/>
</dbReference>
<dbReference type="InterPro" id="IPR002100">
    <property type="entry name" value="TF_MADSbox"/>
</dbReference>
<feature type="domain" description="MADS-box" evidence="6">
    <location>
        <begin position="1"/>
        <end position="61"/>
    </location>
</feature>
<keyword evidence="3" id="KW-0238">DNA-binding</keyword>
<evidence type="ECO:0000259" key="7">
    <source>
        <dbReference type="PROSITE" id="PS51297"/>
    </source>
</evidence>
<dbReference type="AlphaFoldDB" id="A0A7D5YZQ6"/>
<dbReference type="InterPro" id="IPR033896">
    <property type="entry name" value="MEF2-like_N"/>
</dbReference>
<dbReference type="GO" id="GO:0003700">
    <property type="term" value="F:DNA-binding transcription factor activity"/>
    <property type="evidence" value="ECO:0007669"/>
    <property type="project" value="InterPro"/>
</dbReference>
<dbReference type="Pfam" id="PF01486">
    <property type="entry name" value="K-box"/>
    <property type="match status" value="1"/>
</dbReference>
<protein>
    <submittedName>
        <fullName evidence="8">MADS-box protein SHORT VEGETATIVE PHASE-like protein 1</fullName>
    </submittedName>
</protein>
<dbReference type="Gene3D" id="3.40.1810.10">
    <property type="entry name" value="Transcription factor, MADS-box"/>
    <property type="match status" value="1"/>
</dbReference>
<evidence type="ECO:0000256" key="5">
    <source>
        <dbReference type="ARBA" id="ARBA00023242"/>
    </source>
</evidence>
<sequence length="215" mass="24230">MVRTKIEIKKIDNLTARQVTFSKRRRGLFKKAQELSTLCDVDIGLIVFSATGKLFHYSNSSMEEVITRHSMHMEKGDECVEHQPSPSLQRESITYAGLAKEFTEKSRELRQLNGEDLQELGMADLVKLEKMVEGGLSRIMRKKGDILLSEISALKKKEAKLMEENAQLKQRSEIAVQGGPHSSESVTNGCCFPDKLQDHYKSSDTSLKLGLPFPD</sequence>
<dbReference type="Pfam" id="PF00319">
    <property type="entry name" value="SRF-TF"/>
    <property type="match status" value="1"/>
</dbReference>
<dbReference type="InterPro" id="IPR002487">
    <property type="entry name" value="TF_Kbox"/>
</dbReference>
<dbReference type="PRINTS" id="PR00404">
    <property type="entry name" value="MADSDOMAIN"/>
</dbReference>
<dbReference type="PROSITE" id="PS50066">
    <property type="entry name" value="MADS_BOX_2"/>
    <property type="match status" value="1"/>
</dbReference>
<keyword evidence="4" id="KW-0804">Transcription</keyword>
<dbReference type="SMART" id="SM00432">
    <property type="entry name" value="MADS"/>
    <property type="match status" value="1"/>
</dbReference>
<dbReference type="CDD" id="cd00265">
    <property type="entry name" value="MADS_MEF2_like"/>
    <property type="match status" value="1"/>
</dbReference>
<reference evidence="8" key="1">
    <citation type="submission" date="2019-11" db="EMBL/GenBank/DDBJ databases">
        <title>Differential expression pattern of novel MADS-box genes in root formation and differentiation of sweetpotato (Ipomoea batatas (L.) Lam.).</title>
        <authorList>
            <person name="Jang M."/>
            <person name="Lee J."/>
            <person name="Kim J.-S."/>
            <person name="Nie H."/>
            <person name="Kim S."/>
            <person name="Kim S.-H."/>
        </authorList>
    </citation>
    <scope>NUCLEOTIDE SEQUENCE</scope>
</reference>
<dbReference type="GO" id="GO:0000977">
    <property type="term" value="F:RNA polymerase II transcription regulatory region sequence-specific DNA binding"/>
    <property type="evidence" value="ECO:0007669"/>
    <property type="project" value="InterPro"/>
</dbReference>
<keyword evidence="2" id="KW-0805">Transcription regulation</keyword>
<evidence type="ECO:0000256" key="2">
    <source>
        <dbReference type="ARBA" id="ARBA00023015"/>
    </source>
</evidence>
<dbReference type="FunFam" id="3.40.1810.10:FF:000007">
    <property type="entry name" value="Transcription factor, MADS-box"/>
    <property type="match status" value="1"/>
</dbReference>
<evidence type="ECO:0000313" key="8">
    <source>
        <dbReference type="EMBL" id="QLI63239.1"/>
    </source>
</evidence>
<comment type="subcellular location">
    <subcellularLocation>
        <location evidence="1">Nucleus</location>
    </subcellularLocation>
</comment>
<evidence type="ECO:0000259" key="6">
    <source>
        <dbReference type="PROSITE" id="PS50066"/>
    </source>
</evidence>
<organism evidence="8">
    <name type="scientific">Ipomoea batatas</name>
    <name type="common">Sweet potato</name>
    <name type="synonym">Convolvulus batatas</name>
    <dbReference type="NCBI Taxonomy" id="4120"/>
    <lineage>
        <taxon>Eukaryota</taxon>
        <taxon>Viridiplantae</taxon>
        <taxon>Streptophyta</taxon>
        <taxon>Embryophyta</taxon>
        <taxon>Tracheophyta</taxon>
        <taxon>Spermatophyta</taxon>
        <taxon>Magnoliopsida</taxon>
        <taxon>eudicotyledons</taxon>
        <taxon>Gunneridae</taxon>
        <taxon>Pentapetalae</taxon>
        <taxon>asterids</taxon>
        <taxon>lamiids</taxon>
        <taxon>Solanales</taxon>
        <taxon>Convolvulaceae</taxon>
        <taxon>Ipomoeeae</taxon>
        <taxon>Ipomoea</taxon>
    </lineage>
</organism>
<dbReference type="InterPro" id="IPR036879">
    <property type="entry name" value="TF_MADSbox_sf"/>
</dbReference>
<evidence type="ECO:0000256" key="4">
    <source>
        <dbReference type="ARBA" id="ARBA00023163"/>
    </source>
</evidence>
<dbReference type="GO" id="GO:0045944">
    <property type="term" value="P:positive regulation of transcription by RNA polymerase II"/>
    <property type="evidence" value="ECO:0007669"/>
    <property type="project" value="InterPro"/>
</dbReference>
<keyword evidence="5" id="KW-0539">Nucleus</keyword>
<dbReference type="GO" id="GO:0005634">
    <property type="term" value="C:nucleus"/>
    <property type="evidence" value="ECO:0007669"/>
    <property type="project" value="UniProtKB-SubCell"/>
</dbReference>
<dbReference type="PROSITE" id="PS00350">
    <property type="entry name" value="MADS_BOX_1"/>
    <property type="match status" value="1"/>
</dbReference>
<evidence type="ECO:0000256" key="1">
    <source>
        <dbReference type="ARBA" id="ARBA00004123"/>
    </source>
</evidence>
<name>A0A7D5YZQ6_IPOBA</name>
<dbReference type="SUPFAM" id="SSF55455">
    <property type="entry name" value="SRF-like"/>
    <property type="match status" value="1"/>
</dbReference>
<accession>A0A7D5YZQ6</accession>
<dbReference type="EMBL" id="MN707955">
    <property type="protein sequence ID" value="QLI63239.1"/>
    <property type="molecule type" value="mRNA"/>
</dbReference>
<dbReference type="PANTHER" id="PTHR48019">
    <property type="entry name" value="SERUM RESPONSE FACTOR HOMOLOG"/>
    <property type="match status" value="1"/>
</dbReference>
<evidence type="ECO:0000256" key="3">
    <source>
        <dbReference type="ARBA" id="ARBA00023125"/>
    </source>
</evidence>
<gene>
    <name evidence="8" type="primary">SVP1</name>
</gene>